<dbReference type="HOGENOM" id="CLU_023528_0_0_1"/>
<accession>A0A074YI16</accession>
<dbReference type="PANTHER" id="PTHR40616">
    <property type="entry name" value="LINALOOL DEHYDRATASE_ISOMERASE DOMAIN-CONTAINING PROTEIN"/>
    <property type="match status" value="1"/>
</dbReference>
<proteinExistence type="predicted"/>
<reference evidence="1 2" key="1">
    <citation type="journal article" date="2014" name="BMC Genomics">
        <title>Genome sequencing of four Aureobasidium pullulans varieties: biotechnological potential, stress tolerance, and description of new species.</title>
        <authorList>
            <person name="Gostin Ar C."/>
            <person name="Ohm R.A."/>
            <person name="Kogej T."/>
            <person name="Sonjak S."/>
            <person name="Turk M."/>
            <person name="Zajc J."/>
            <person name="Zalar P."/>
            <person name="Grube M."/>
            <person name="Sun H."/>
            <person name="Han J."/>
            <person name="Sharma A."/>
            <person name="Chiniquy J."/>
            <person name="Ngan C.Y."/>
            <person name="Lipzen A."/>
            <person name="Barry K."/>
            <person name="Grigoriev I.V."/>
            <person name="Gunde-Cimerman N."/>
        </authorList>
    </citation>
    <scope>NUCLEOTIDE SEQUENCE [LARGE SCALE GENOMIC DNA]</scope>
    <source>
        <strain evidence="1 2">EXF-2481</strain>
    </source>
</reference>
<keyword evidence="2" id="KW-1185">Reference proteome</keyword>
<dbReference type="RefSeq" id="XP_013342396.1">
    <property type="nucleotide sequence ID" value="XM_013486942.1"/>
</dbReference>
<protein>
    <submittedName>
        <fullName evidence="1">Uncharacterized protein</fullName>
    </submittedName>
</protein>
<name>A0A074YI16_AURSE</name>
<gene>
    <name evidence="1" type="ORF">AUEXF2481DRAFT_698349</name>
</gene>
<dbReference type="GeneID" id="25370784"/>
<dbReference type="PANTHER" id="PTHR40616:SF1">
    <property type="entry name" value="LINALOOL DEHYDRATASE_ISOMERASE DOMAIN-CONTAINING PROTEIN"/>
    <property type="match status" value="1"/>
</dbReference>
<evidence type="ECO:0000313" key="2">
    <source>
        <dbReference type="Proteomes" id="UP000030641"/>
    </source>
</evidence>
<sequence length="530" mass="58841">MPSFVNIAAALTASLSPNAQGVLNESMSWMDDYYDPAAGYLYSLDAAAALRHDTRSSAWYAIGLLARNQGDDVKSAETILMNIVDGQYKDPAEQWFGDYQKEPEEPYVGIEAYPADIYDSWDPNWRGFVGTTFIIGLEEFPHLLSESVTNLLLESLHNSTVGDSYRVGGVDDDNLYPAYSNPSIMRAFVSGWTGRRLNDANFTMAGEHYAQEIVDLFTRADTLSEFNSGTYTGVSLFGLTLWAKYLPEDSIMSHYGERMIKATWEAVGQLWHPDLKNMAGPWDRSYGFDMNQYFSLMALWFWIIMGKEKSSLIPRPQVMSHSADFAYGPLFAILGEFQSSLIPGDVLNALTEFRGEHTFKSSTFSPPFDTYPRNITTWMASNISIGAETFDENVIGGPAINPSTFNPAVIQWNTGAGVGYITLHASENATTTAVSPSRLELSYPYGNSSSIFSFLVSTFANKRNVKTWADIQGANVNVTTNANASYSVTFAGAYGGQDEVINDFEYWNFTYSMPVSFTGVPMISLDVELW</sequence>
<dbReference type="OMA" id="WYGDYQQ"/>
<dbReference type="InParanoid" id="A0A074YI16"/>
<dbReference type="AlphaFoldDB" id="A0A074YI16"/>
<dbReference type="OrthoDB" id="2580323at2759"/>
<evidence type="ECO:0000313" key="1">
    <source>
        <dbReference type="EMBL" id="KEQ93722.1"/>
    </source>
</evidence>
<dbReference type="Proteomes" id="UP000030641">
    <property type="component" value="Unassembled WGS sequence"/>
</dbReference>
<dbReference type="EMBL" id="KL584764">
    <property type="protein sequence ID" value="KEQ93722.1"/>
    <property type="molecule type" value="Genomic_DNA"/>
</dbReference>
<organism evidence="1 2">
    <name type="scientific">Aureobasidium subglaciale (strain EXF-2481)</name>
    <name type="common">Aureobasidium pullulans var. subglaciale</name>
    <dbReference type="NCBI Taxonomy" id="1043005"/>
    <lineage>
        <taxon>Eukaryota</taxon>
        <taxon>Fungi</taxon>
        <taxon>Dikarya</taxon>
        <taxon>Ascomycota</taxon>
        <taxon>Pezizomycotina</taxon>
        <taxon>Dothideomycetes</taxon>
        <taxon>Dothideomycetidae</taxon>
        <taxon>Dothideales</taxon>
        <taxon>Saccotheciaceae</taxon>
        <taxon>Aureobasidium</taxon>
    </lineage>
</organism>